<dbReference type="HOGENOM" id="CLU_065341_1_1_5"/>
<evidence type="ECO:0000256" key="2">
    <source>
        <dbReference type="ARBA" id="ARBA00022552"/>
    </source>
</evidence>
<comment type="caution">
    <text evidence="6">Lacks conserved residue(s) required for the propagation of feature annotation.</text>
</comment>
<sequence>MNLSTEQKYQELLNIVPSVSRETMEYLIQFEALIIQWNKYINLISVATIPLLWTRHILDSVQIYPLYSDFSHWCDLGSGGGFPAIVIAIFMKEKKRGHIDLVESNGKKVAFLRTVIAELDLPATVYHHRIEDVYKKIAKPEIITARGLASLDNLLRLIFPLFTQKTIALLQKGRDYSTEIKNASANWQFDLLKHKSRIDENSVILEISHLRSGHVEGKAK</sequence>
<dbReference type="Proteomes" id="UP000008748">
    <property type="component" value="Unassembled WGS sequence"/>
</dbReference>
<comment type="function">
    <text evidence="6">Specifically methylates the N7 position of guanine in position 527 of 16S rRNA.</text>
</comment>
<keyword evidence="5 6" id="KW-0949">S-adenosyl-L-methionine</keyword>
<keyword evidence="2 6" id="KW-0698">rRNA processing</keyword>
<dbReference type="PIRSF" id="PIRSF003078">
    <property type="entry name" value="GidB"/>
    <property type="match status" value="1"/>
</dbReference>
<keyword evidence="1 6" id="KW-0963">Cytoplasm</keyword>
<dbReference type="GO" id="GO:0005829">
    <property type="term" value="C:cytosol"/>
    <property type="evidence" value="ECO:0007669"/>
    <property type="project" value="TreeGrafter"/>
</dbReference>
<dbReference type="EC" id="2.1.1.170" evidence="6"/>
<name>J0PV76_9HYPH</name>
<dbReference type="Pfam" id="PF02527">
    <property type="entry name" value="GidB"/>
    <property type="match status" value="1"/>
</dbReference>
<dbReference type="Gene3D" id="3.40.50.150">
    <property type="entry name" value="Vaccinia Virus protein VP39"/>
    <property type="match status" value="1"/>
</dbReference>
<evidence type="ECO:0000256" key="3">
    <source>
        <dbReference type="ARBA" id="ARBA00022603"/>
    </source>
</evidence>
<feature type="binding site" evidence="6">
    <location>
        <position position="146"/>
    </location>
    <ligand>
        <name>S-adenosyl-L-methionine</name>
        <dbReference type="ChEBI" id="CHEBI:59789"/>
    </ligand>
</feature>
<dbReference type="HAMAP" id="MF_00074">
    <property type="entry name" value="16SrRNA_methyltr_G"/>
    <property type="match status" value="1"/>
</dbReference>
<evidence type="ECO:0000256" key="6">
    <source>
        <dbReference type="HAMAP-Rule" id="MF_00074"/>
    </source>
</evidence>
<dbReference type="EMBL" id="AIMC01000020">
    <property type="protein sequence ID" value="EJF76496.1"/>
    <property type="molecule type" value="Genomic_DNA"/>
</dbReference>
<feature type="binding site" evidence="6">
    <location>
        <begin position="130"/>
        <end position="131"/>
    </location>
    <ligand>
        <name>S-adenosyl-L-methionine</name>
        <dbReference type="ChEBI" id="CHEBI:59789"/>
    </ligand>
</feature>
<dbReference type="RefSeq" id="WP_006589959.1">
    <property type="nucleotide sequence ID" value="NZ_JH725077.1"/>
</dbReference>
<dbReference type="PANTHER" id="PTHR31760">
    <property type="entry name" value="S-ADENOSYL-L-METHIONINE-DEPENDENT METHYLTRANSFERASES SUPERFAMILY PROTEIN"/>
    <property type="match status" value="1"/>
</dbReference>
<gene>
    <name evidence="6" type="primary">rsmG</name>
    <name evidence="7" type="ORF">ME7_01040</name>
</gene>
<comment type="catalytic activity">
    <reaction evidence="6">
        <text>guanosine(527) in 16S rRNA + S-adenosyl-L-methionine = N(7)-methylguanosine(527) in 16S rRNA + S-adenosyl-L-homocysteine</text>
        <dbReference type="Rhea" id="RHEA:42732"/>
        <dbReference type="Rhea" id="RHEA-COMP:10209"/>
        <dbReference type="Rhea" id="RHEA-COMP:10210"/>
        <dbReference type="ChEBI" id="CHEBI:57856"/>
        <dbReference type="ChEBI" id="CHEBI:59789"/>
        <dbReference type="ChEBI" id="CHEBI:74269"/>
        <dbReference type="ChEBI" id="CHEBI:74480"/>
        <dbReference type="EC" id="2.1.1.170"/>
    </reaction>
</comment>
<reference evidence="7 8" key="1">
    <citation type="submission" date="2012-03" db="EMBL/GenBank/DDBJ databases">
        <title>The Genome Sequence of Bartonella birtlesii LL-WM9.</title>
        <authorList>
            <consortium name="The Broad Institute Genome Sequencing Platform"/>
            <consortium name="The Broad Institute Genome Sequencing Center for Infectious Disease"/>
            <person name="Feldgarden M."/>
            <person name="Kirby J."/>
            <person name="Kosoy M."/>
            <person name="Birtles R."/>
            <person name="Probert W.S."/>
            <person name="Chiaraviglio L."/>
            <person name="Young S.K."/>
            <person name="Zeng Q."/>
            <person name="Gargeya S."/>
            <person name="Fitzgerald M."/>
            <person name="Haas B."/>
            <person name="Abouelleil A."/>
            <person name="Alvarado L."/>
            <person name="Arachchi H.M."/>
            <person name="Berlin A."/>
            <person name="Chapman S.B."/>
            <person name="Gearin G."/>
            <person name="Goldberg J."/>
            <person name="Griggs A."/>
            <person name="Gujja S."/>
            <person name="Hansen M."/>
            <person name="Heiman D."/>
            <person name="Howarth C."/>
            <person name="Larimer J."/>
            <person name="Lui A."/>
            <person name="MacDonald P.J.P."/>
            <person name="McCowen C."/>
            <person name="Montmayeur A."/>
            <person name="Murphy C."/>
            <person name="Neiman D."/>
            <person name="Pearson M."/>
            <person name="Priest M."/>
            <person name="Roberts A."/>
            <person name="Saif S."/>
            <person name="Shea T."/>
            <person name="Sisk P."/>
            <person name="Stolte C."/>
            <person name="Sykes S."/>
            <person name="Wortman J."/>
            <person name="Nusbaum C."/>
            <person name="Birren B."/>
        </authorList>
    </citation>
    <scope>NUCLEOTIDE SEQUENCE [LARGE SCALE GENOMIC DNA]</scope>
    <source>
        <strain evidence="7 8">LL-WM9</strain>
    </source>
</reference>
<dbReference type="NCBIfam" id="TIGR00138">
    <property type="entry name" value="rsmG_gidB"/>
    <property type="match status" value="1"/>
</dbReference>
<evidence type="ECO:0000256" key="4">
    <source>
        <dbReference type="ARBA" id="ARBA00022679"/>
    </source>
</evidence>
<evidence type="ECO:0000313" key="8">
    <source>
        <dbReference type="Proteomes" id="UP000008748"/>
    </source>
</evidence>
<accession>J0PV76</accession>
<keyword evidence="3 6" id="KW-0489">Methyltransferase</keyword>
<keyword evidence="4 6" id="KW-0808">Transferase</keyword>
<evidence type="ECO:0000256" key="1">
    <source>
        <dbReference type="ARBA" id="ARBA00022490"/>
    </source>
</evidence>
<dbReference type="PATRIC" id="fig|1094552.3.peg.1166"/>
<comment type="subcellular location">
    <subcellularLocation>
        <location evidence="6">Cytoplasm</location>
    </subcellularLocation>
</comment>
<comment type="caution">
    <text evidence="7">The sequence shown here is derived from an EMBL/GenBank/DDBJ whole genome shotgun (WGS) entry which is preliminary data.</text>
</comment>
<dbReference type="AlphaFoldDB" id="J0PV76"/>
<feature type="binding site" evidence="6">
    <location>
        <position position="77"/>
    </location>
    <ligand>
        <name>S-adenosyl-L-methionine</name>
        <dbReference type="ChEBI" id="CHEBI:59789"/>
    </ligand>
</feature>
<dbReference type="InterPro" id="IPR029063">
    <property type="entry name" value="SAM-dependent_MTases_sf"/>
</dbReference>
<keyword evidence="8" id="KW-1185">Reference proteome</keyword>
<organism evidence="7 8">
    <name type="scientific">Bartonella birtlesii LL-WM9</name>
    <dbReference type="NCBI Taxonomy" id="1094552"/>
    <lineage>
        <taxon>Bacteria</taxon>
        <taxon>Pseudomonadati</taxon>
        <taxon>Pseudomonadota</taxon>
        <taxon>Alphaproteobacteria</taxon>
        <taxon>Hyphomicrobiales</taxon>
        <taxon>Bartonellaceae</taxon>
        <taxon>Bartonella</taxon>
    </lineage>
</organism>
<dbReference type="GO" id="GO:0070043">
    <property type="term" value="F:rRNA (guanine-N7-)-methyltransferase activity"/>
    <property type="evidence" value="ECO:0007669"/>
    <property type="project" value="UniProtKB-UniRule"/>
</dbReference>
<proteinExistence type="inferred from homology"/>
<evidence type="ECO:0000256" key="5">
    <source>
        <dbReference type="ARBA" id="ARBA00022691"/>
    </source>
</evidence>
<dbReference type="PANTHER" id="PTHR31760:SF0">
    <property type="entry name" value="S-ADENOSYL-L-METHIONINE-DEPENDENT METHYLTRANSFERASES SUPERFAMILY PROTEIN"/>
    <property type="match status" value="1"/>
</dbReference>
<dbReference type="SUPFAM" id="SSF53335">
    <property type="entry name" value="S-adenosyl-L-methionine-dependent methyltransferases"/>
    <property type="match status" value="1"/>
</dbReference>
<feature type="binding site" evidence="6">
    <location>
        <position position="82"/>
    </location>
    <ligand>
        <name>S-adenosyl-L-methionine</name>
        <dbReference type="ChEBI" id="CHEBI:59789"/>
    </ligand>
</feature>
<protein>
    <recommendedName>
        <fullName evidence="6">Ribosomal RNA small subunit methyltransferase G</fullName>
        <ecNumber evidence="6">2.1.1.170</ecNumber>
    </recommendedName>
    <alternativeName>
        <fullName evidence="6">16S rRNA 7-methylguanosine methyltransferase</fullName>
        <shortName evidence="6">16S rRNA m7G methyltransferase</shortName>
    </alternativeName>
</protein>
<evidence type="ECO:0000313" key="7">
    <source>
        <dbReference type="EMBL" id="EJF76496.1"/>
    </source>
</evidence>
<comment type="similarity">
    <text evidence="6">Belongs to the methyltransferase superfamily. RNA methyltransferase RsmG family.</text>
</comment>
<dbReference type="InterPro" id="IPR003682">
    <property type="entry name" value="rRNA_ssu_MeTfrase_G"/>
</dbReference>